<keyword evidence="2" id="KW-1185">Reference proteome</keyword>
<reference evidence="1" key="1">
    <citation type="submission" date="2023-07" db="EMBL/GenBank/DDBJ databases">
        <title>draft genome sequence of fig (Ficus carica).</title>
        <authorList>
            <person name="Takahashi T."/>
            <person name="Nishimura K."/>
        </authorList>
    </citation>
    <scope>NUCLEOTIDE SEQUENCE</scope>
</reference>
<evidence type="ECO:0000313" key="1">
    <source>
        <dbReference type="EMBL" id="GMN56712.1"/>
    </source>
</evidence>
<gene>
    <name evidence="1" type="ORF">TIFTF001_025833</name>
</gene>
<dbReference type="EMBL" id="BTGU01000065">
    <property type="protein sequence ID" value="GMN56712.1"/>
    <property type="molecule type" value="Genomic_DNA"/>
</dbReference>
<evidence type="ECO:0000313" key="2">
    <source>
        <dbReference type="Proteomes" id="UP001187192"/>
    </source>
</evidence>
<protein>
    <submittedName>
        <fullName evidence="1">Uncharacterized protein</fullName>
    </submittedName>
</protein>
<sequence length="90" mass="10451">MVAGMGVRGYREVDRSTWGPMGRNKRGINRRLGTREHQSCRKHWLHSEPSWVYCAMVQRFHDITDTSIDHMASTKTELPIAKWSLSSNHL</sequence>
<accession>A0AA88DHE2</accession>
<proteinExistence type="predicted"/>
<organism evidence="1 2">
    <name type="scientific">Ficus carica</name>
    <name type="common">Common fig</name>
    <dbReference type="NCBI Taxonomy" id="3494"/>
    <lineage>
        <taxon>Eukaryota</taxon>
        <taxon>Viridiplantae</taxon>
        <taxon>Streptophyta</taxon>
        <taxon>Embryophyta</taxon>
        <taxon>Tracheophyta</taxon>
        <taxon>Spermatophyta</taxon>
        <taxon>Magnoliopsida</taxon>
        <taxon>eudicotyledons</taxon>
        <taxon>Gunneridae</taxon>
        <taxon>Pentapetalae</taxon>
        <taxon>rosids</taxon>
        <taxon>fabids</taxon>
        <taxon>Rosales</taxon>
        <taxon>Moraceae</taxon>
        <taxon>Ficeae</taxon>
        <taxon>Ficus</taxon>
    </lineage>
</organism>
<comment type="caution">
    <text evidence="1">The sequence shown here is derived from an EMBL/GenBank/DDBJ whole genome shotgun (WGS) entry which is preliminary data.</text>
</comment>
<dbReference type="AlphaFoldDB" id="A0AA88DHE2"/>
<name>A0AA88DHE2_FICCA</name>
<dbReference type="Proteomes" id="UP001187192">
    <property type="component" value="Unassembled WGS sequence"/>
</dbReference>